<sequence length="99" mass="10881">MEVGQQDGPSAATFTLHNEDHTMGNTLRYILNKTPAVSFVGYSQPHPSEPKMNIRLQTVGPPATTVLHEALGTVYDVGVHVLETFDSAIEEFREAQKKS</sequence>
<evidence type="ECO:0000259" key="6">
    <source>
        <dbReference type="Pfam" id="PF13656"/>
    </source>
</evidence>
<dbReference type="InterPro" id="IPR008193">
    <property type="entry name" value="RNA_pol_Rpb11_13-16kDa_CS"/>
</dbReference>
<evidence type="ECO:0000256" key="2">
    <source>
        <dbReference type="ARBA" id="ARBA00022478"/>
    </source>
</evidence>
<dbReference type="InterPro" id="IPR036603">
    <property type="entry name" value="RBP11-like"/>
</dbReference>
<dbReference type="AlphaFoldDB" id="A0A7S4IAP3"/>
<dbReference type="SUPFAM" id="SSF55257">
    <property type="entry name" value="RBP11-like subunits of RNA polymerase"/>
    <property type="match status" value="1"/>
</dbReference>
<keyword evidence="2" id="KW-0240">DNA-directed RNA polymerase</keyword>
<dbReference type="GO" id="GO:0005666">
    <property type="term" value="C:RNA polymerase III complex"/>
    <property type="evidence" value="ECO:0007669"/>
    <property type="project" value="TreeGrafter"/>
</dbReference>
<proteinExistence type="inferred from homology"/>
<dbReference type="GO" id="GO:0006383">
    <property type="term" value="P:transcription by RNA polymerase III"/>
    <property type="evidence" value="ECO:0007669"/>
    <property type="project" value="TreeGrafter"/>
</dbReference>
<dbReference type="PANTHER" id="PTHR13946:SF28">
    <property type="entry name" value="DNA-DIRECTED RNA POLYMERASES I AND III SUBUNIT RPAC2"/>
    <property type="match status" value="1"/>
</dbReference>
<dbReference type="GO" id="GO:0003899">
    <property type="term" value="F:DNA-directed RNA polymerase activity"/>
    <property type="evidence" value="ECO:0007669"/>
    <property type="project" value="InterPro"/>
</dbReference>
<name>A0A7S4IAP3_9EUKA</name>
<evidence type="ECO:0000256" key="4">
    <source>
        <dbReference type="ARBA" id="ARBA00023242"/>
    </source>
</evidence>
<dbReference type="GO" id="GO:0005736">
    <property type="term" value="C:RNA polymerase I complex"/>
    <property type="evidence" value="ECO:0007669"/>
    <property type="project" value="TreeGrafter"/>
</dbReference>
<feature type="domain" description="DNA-directed RNA polymerase RBP11-like dimerisation" evidence="6">
    <location>
        <begin position="11"/>
        <end position="78"/>
    </location>
</feature>
<comment type="similarity">
    <text evidence="5">Belongs to the archaeal Rpo11/eukaryotic RPB11/RPC19 RNA polymerase subunit family.</text>
</comment>
<keyword evidence="3" id="KW-0804">Transcription</keyword>
<accession>A0A7S4IAP3</accession>
<dbReference type="EMBL" id="HBKO01021059">
    <property type="protein sequence ID" value="CAE2223743.1"/>
    <property type="molecule type" value="Transcribed_RNA"/>
</dbReference>
<evidence type="ECO:0000256" key="3">
    <source>
        <dbReference type="ARBA" id="ARBA00023163"/>
    </source>
</evidence>
<dbReference type="GO" id="GO:0006362">
    <property type="term" value="P:transcription elongation by RNA polymerase I"/>
    <property type="evidence" value="ECO:0007669"/>
    <property type="project" value="TreeGrafter"/>
</dbReference>
<dbReference type="PROSITE" id="PS01154">
    <property type="entry name" value="RNA_POL_L_13KD"/>
    <property type="match status" value="1"/>
</dbReference>
<dbReference type="Pfam" id="PF13656">
    <property type="entry name" value="RNA_pol_L_2"/>
    <property type="match status" value="1"/>
</dbReference>
<dbReference type="InterPro" id="IPR009025">
    <property type="entry name" value="RBP11-like_dimer"/>
</dbReference>
<reference evidence="7" key="1">
    <citation type="submission" date="2021-01" db="EMBL/GenBank/DDBJ databases">
        <authorList>
            <person name="Corre E."/>
            <person name="Pelletier E."/>
            <person name="Niang G."/>
            <person name="Scheremetjew M."/>
            <person name="Finn R."/>
            <person name="Kale V."/>
            <person name="Holt S."/>
            <person name="Cochrane G."/>
            <person name="Meng A."/>
            <person name="Brown T."/>
            <person name="Cohen L."/>
        </authorList>
    </citation>
    <scope>NUCLEOTIDE SEQUENCE</scope>
    <source>
        <strain evidence="7">UIO037</strain>
    </source>
</reference>
<dbReference type="GO" id="GO:0046983">
    <property type="term" value="F:protein dimerization activity"/>
    <property type="evidence" value="ECO:0007669"/>
    <property type="project" value="InterPro"/>
</dbReference>
<evidence type="ECO:0000313" key="7">
    <source>
        <dbReference type="EMBL" id="CAE2223743.1"/>
    </source>
</evidence>
<dbReference type="PANTHER" id="PTHR13946">
    <property type="entry name" value="DNA-DIRECTED RNA POLYMERASE I,II,III"/>
    <property type="match status" value="1"/>
</dbReference>
<dbReference type="CDD" id="cd07029">
    <property type="entry name" value="RNAP_I_III_AC19"/>
    <property type="match status" value="1"/>
</dbReference>
<dbReference type="GO" id="GO:0003677">
    <property type="term" value="F:DNA binding"/>
    <property type="evidence" value="ECO:0007669"/>
    <property type="project" value="InterPro"/>
</dbReference>
<dbReference type="InterPro" id="IPR022905">
    <property type="entry name" value="Rpo11-like"/>
</dbReference>
<organism evidence="7">
    <name type="scientific">Prymnesium polylepis</name>
    <dbReference type="NCBI Taxonomy" id="72548"/>
    <lineage>
        <taxon>Eukaryota</taxon>
        <taxon>Haptista</taxon>
        <taxon>Haptophyta</taxon>
        <taxon>Prymnesiophyceae</taxon>
        <taxon>Prymnesiales</taxon>
        <taxon>Prymnesiaceae</taxon>
        <taxon>Prymnesium</taxon>
    </lineage>
</organism>
<comment type="subcellular location">
    <subcellularLocation>
        <location evidence="1">Nucleus</location>
    </subcellularLocation>
</comment>
<dbReference type="Gene3D" id="3.30.1360.10">
    <property type="entry name" value="RNA polymerase, RBP11-like subunit"/>
    <property type="match status" value="1"/>
</dbReference>
<evidence type="ECO:0000256" key="1">
    <source>
        <dbReference type="ARBA" id="ARBA00004123"/>
    </source>
</evidence>
<keyword evidence="4" id="KW-0539">Nucleus</keyword>
<protein>
    <recommendedName>
        <fullName evidence="6">DNA-directed RNA polymerase RBP11-like dimerisation domain-containing protein</fullName>
    </recommendedName>
</protein>
<gene>
    <name evidence="7" type="ORF">CPOL0286_LOCUS9478</name>
</gene>
<evidence type="ECO:0000256" key="5">
    <source>
        <dbReference type="ARBA" id="ARBA00025751"/>
    </source>
</evidence>
<dbReference type="HAMAP" id="MF_00261">
    <property type="entry name" value="RNApol_arch_Rpo11"/>
    <property type="match status" value="1"/>
</dbReference>
<dbReference type="InterPro" id="IPR033898">
    <property type="entry name" value="RNAP_AC19"/>
</dbReference>